<gene>
    <name evidence="2" type="ORF">Tco_1003171</name>
</gene>
<feature type="compositionally biased region" description="Basic residues" evidence="1">
    <location>
        <begin position="97"/>
        <end position="108"/>
    </location>
</feature>
<evidence type="ECO:0000313" key="2">
    <source>
        <dbReference type="EMBL" id="GJT59638.1"/>
    </source>
</evidence>
<proteinExistence type="predicted"/>
<dbReference type="Proteomes" id="UP001151760">
    <property type="component" value="Unassembled WGS sequence"/>
</dbReference>
<reference evidence="2" key="2">
    <citation type="submission" date="2022-01" db="EMBL/GenBank/DDBJ databases">
        <authorList>
            <person name="Yamashiro T."/>
            <person name="Shiraishi A."/>
            <person name="Satake H."/>
            <person name="Nakayama K."/>
        </authorList>
    </citation>
    <scope>NUCLEOTIDE SEQUENCE</scope>
</reference>
<evidence type="ECO:0000256" key="1">
    <source>
        <dbReference type="SAM" id="MobiDB-lite"/>
    </source>
</evidence>
<organism evidence="2 3">
    <name type="scientific">Tanacetum coccineum</name>
    <dbReference type="NCBI Taxonomy" id="301880"/>
    <lineage>
        <taxon>Eukaryota</taxon>
        <taxon>Viridiplantae</taxon>
        <taxon>Streptophyta</taxon>
        <taxon>Embryophyta</taxon>
        <taxon>Tracheophyta</taxon>
        <taxon>Spermatophyta</taxon>
        <taxon>Magnoliopsida</taxon>
        <taxon>eudicotyledons</taxon>
        <taxon>Gunneridae</taxon>
        <taxon>Pentapetalae</taxon>
        <taxon>asterids</taxon>
        <taxon>campanulids</taxon>
        <taxon>Asterales</taxon>
        <taxon>Asteraceae</taxon>
        <taxon>Asteroideae</taxon>
        <taxon>Anthemideae</taxon>
        <taxon>Anthemidinae</taxon>
        <taxon>Tanacetum</taxon>
    </lineage>
</organism>
<reference evidence="2" key="1">
    <citation type="journal article" date="2022" name="Int. J. Mol. Sci.">
        <title>Draft Genome of Tanacetum Coccineum: Genomic Comparison of Closely Related Tanacetum-Family Plants.</title>
        <authorList>
            <person name="Yamashiro T."/>
            <person name="Shiraishi A."/>
            <person name="Nakayama K."/>
            <person name="Satake H."/>
        </authorList>
    </citation>
    <scope>NUCLEOTIDE SEQUENCE</scope>
</reference>
<comment type="caution">
    <text evidence="2">The sequence shown here is derived from an EMBL/GenBank/DDBJ whole genome shotgun (WGS) entry which is preliminary data.</text>
</comment>
<accession>A0ABQ5F8A8</accession>
<keyword evidence="3" id="KW-1185">Reference proteome</keyword>
<evidence type="ECO:0000313" key="3">
    <source>
        <dbReference type="Proteomes" id="UP001151760"/>
    </source>
</evidence>
<name>A0ABQ5F8A8_9ASTR</name>
<dbReference type="EMBL" id="BQNB010017127">
    <property type="protein sequence ID" value="GJT59638.1"/>
    <property type="molecule type" value="Genomic_DNA"/>
</dbReference>
<sequence length="124" mass="14094">MIGDGNSKKQGDVSCNDRTITNEVAGKVYGKRSCLDATIDHDFDELNGDIDLVAELRVEHFLQDDFAESYSSHVNQYQDLKHKQKRKNVSDSVNANKRQRMFRPRKAKTNPNHEGKSSKNLISV</sequence>
<protein>
    <submittedName>
        <fullName evidence="2">Uncharacterized protein</fullName>
    </submittedName>
</protein>
<feature type="region of interest" description="Disordered" evidence="1">
    <location>
        <begin position="78"/>
        <end position="124"/>
    </location>
</feature>